<keyword evidence="7" id="KW-1185">Reference proteome</keyword>
<organism evidence="6 7">
    <name type="scientific">Uliginosibacterium flavum</name>
    <dbReference type="NCBI Taxonomy" id="1396831"/>
    <lineage>
        <taxon>Bacteria</taxon>
        <taxon>Pseudomonadati</taxon>
        <taxon>Pseudomonadota</taxon>
        <taxon>Betaproteobacteria</taxon>
        <taxon>Rhodocyclales</taxon>
        <taxon>Zoogloeaceae</taxon>
        <taxon>Uliginosibacterium</taxon>
    </lineage>
</organism>
<dbReference type="InterPro" id="IPR009050">
    <property type="entry name" value="Globin-like_sf"/>
</dbReference>
<keyword evidence="1" id="KW-0813">Transport</keyword>
<comment type="caution">
    <text evidence="6">The sequence shown here is derived from an EMBL/GenBank/DDBJ whole genome shotgun (WGS) entry which is preliminary data.</text>
</comment>
<dbReference type="Pfam" id="PF01152">
    <property type="entry name" value="Bac_globin"/>
    <property type="match status" value="1"/>
</dbReference>
<accession>A0ABV2TPG0</accession>
<dbReference type="Gene3D" id="1.10.490.10">
    <property type="entry name" value="Globins"/>
    <property type="match status" value="1"/>
</dbReference>
<reference evidence="6 7" key="1">
    <citation type="submission" date="2024-07" db="EMBL/GenBank/DDBJ databases">
        <title>Uliginosibacterium flavum JJ3220;KACC:17644.</title>
        <authorList>
            <person name="Kim M.K."/>
        </authorList>
    </citation>
    <scope>NUCLEOTIDE SEQUENCE [LARGE SCALE GENOMIC DNA]</scope>
    <source>
        <strain evidence="6 7">KACC:17644</strain>
    </source>
</reference>
<evidence type="ECO:0000256" key="4">
    <source>
        <dbReference type="ARBA" id="ARBA00023004"/>
    </source>
</evidence>
<sequence length="132" mass="15024">MAADIPDFNPYEALGGEAAIRALVDRFYDLMDELPEAYMIRKLHQDDLASARQKLFEYLSGWLGGPNLYESKHGHPRMRGRHMPFAIGEAERDAWLLCMAQAAKETLPEGAARDHFWEKVAGLADFMRNREG</sequence>
<comment type="similarity">
    <text evidence="5">Belongs to the truncated hemoglobin family. Group II subfamily.</text>
</comment>
<protein>
    <submittedName>
        <fullName evidence="6">Group II truncated hemoglobin</fullName>
    </submittedName>
</protein>
<dbReference type="InterPro" id="IPR001486">
    <property type="entry name" value="Hemoglobin_trunc"/>
</dbReference>
<name>A0ABV2TPG0_9RHOO</name>
<keyword evidence="2" id="KW-0349">Heme</keyword>
<dbReference type="PANTHER" id="PTHR47366">
    <property type="entry name" value="TWO-ON-TWO HEMOGLOBIN-3"/>
    <property type="match status" value="1"/>
</dbReference>
<dbReference type="RefSeq" id="WP_354602269.1">
    <property type="nucleotide sequence ID" value="NZ_JBEWZI010000022.1"/>
</dbReference>
<keyword evidence="3" id="KW-0479">Metal-binding</keyword>
<evidence type="ECO:0000256" key="2">
    <source>
        <dbReference type="ARBA" id="ARBA00022617"/>
    </source>
</evidence>
<dbReference type="EMBL" id="JBEWZI010000022">
    <property type="protein sequence ID" value="MET7015812.1"/>
    <property type="molecule type" value="Genomic_DNA"/>
</dbReference>
<dbReference type="InterPro" id="IPR012292">
    <property type="entry name" value="Globin/Proto"/>
</dbReference>
<gene>
    <name evidence="6" type="ORF">ABXR19_16595</name>
</gene>
<evidence type="ECO:0000256" key="3">
    <source>
        <dbReference type="ARBA" id="ARBA00022723"/>
    </source>
</evidence>
<dbReference type="InterPro" id="IPR044203">
    <property type="entry name" value="GlbO/GLB3-like"/>
</dbReference>
<dbReference type="SUPFAM" id="SSF46458">
    <property type="entry name" value="Globin-like"/>
    <property type="match status" value="1"/>
</dbReference>
<evidence type="ECO:0000256" key="5">
    <source>
        <dbReference type="ARBA" id="ARBA00034496"/>
    </source>
</evidence>
<evidence type="ECO:0000313" key="6">
    <source>
        <dbReference type="EMBL" id="MET7015812.1"/>
    </source>
</evidence>
<dbReference type="Proteomes" id="UP001549691">
    <property type="component" value="Unassembled WGS sequence"/>
</dbReference>
<proteinExistence type="inferred from homology"/>
<evidence type="ECO:0000313" key="7">
    <source>
        <dbReference type="Proteomes" id="UP001549691"/>
    </source>
</evidence>
<evidence type="ECO:0000256" key="1">
    <source>
        <dbReference type="ARBA" id="ARBA00022448"/>
    </source>
</evidence>
<dbReference type="CDD" id="cd14773">
    <property type="entry name" value="TrHb2_PhHbO-like_O"/>
    <property type="match status" value="1"/>
</dbReference>
<keyword evidence="4" id="KW-0408">Iron</keyword>
<dbReference type="PANTHER" id="PTHR47366:SF1">
    <property type="entry name" value="TWO-ON-TWO HEMOGLOBIN-3"/>
    <property type="match status" value="1"/>
</dbReference>